<organism evidence="1 2">
    <name type="scientific">Apiospora aurea</name>
    <dbReference type="NCBI Taxonomy" id="335848"/>
    <lineage>
        <taxon>Eukaryota</taxon>
        <taxon>Fungi</taxon>
        <taxon>Dikarya</taxon>
        <taxon>Ascomycota</taxon>
        <taxon>Pezizomycotina</taxon>
        <taxon>Sordariomycetes</taxon>
        <taxon>Xylariomycetidae</taxon>
        <taxon>Amphisphaeriales</taxon>
        <taxon>Apiosporaceae</taxon>
        <taxon>Apiospora</taxon>
    </lineage>
</organism>
<keyword evidence="2" id="KW-1185">Reference proteome</keyword>
<accession>A0ABR1PSP2</accession>
<dbReference type="PANTHER" id="PTHR47256">
    <property type="entry name" value="ZN(II)2CYS6 TRANSCRIPTION FACTOR (EUROFUNG)-RELATED"/>
    <property type="match status" value="1"/>
</dbReference>
<protein>
    <submittedName>
        <fullName evidence="1">Uncharacterized protein</fullName>
    </submittedName>
</protein>
<gene>
    <name evidence="1" type="ORF">PG986_014329</name>
</gene>
<sequence length="681" mass="76778">MVDGRFVALAENEPPSQEASEILDLLKWLPEQRAFDALRVLRANKGDCIAALPLIKGTLGEQPMFGPMQPNEIPVQSPLDIHLMTRHPIAYPMLSPIATENLKKDSLLRLGESVHPRLSSCQHPLVTLDAIFLESRFGNDADSAVNRYRAYGTQEDSLVVSRRYCDERLSSLRISSWTTVQINDELAARIISLYLEVDHPLLGTFDPDLFVADLISVERRHCSSLLVNALLYWGCQMYSAIDQTVTKLAQSFCVEAEKLWPETKHAGTCLNMAGAQLLSLAYMGHGKDHHCLEYLAEAVHMGTRLELFVNINNNEKNRQRRSLSTQNLSAASFAAWGVFNWSILTATFYRQQCLVYPQIPPWVPIPGDTGSDWAEPSTECLSASETSVPKLRCTSSYMGTTFPYLCQFWKIVHGLALRIDNKNSSSELLSLEFAEMKFRELLAWVQNLPAAQIRREGSPHHVVIFHPSLSIREELVGCEREANESSMWLHAAILDMFRPFVSDPTMRHASLKTFSAPRSVPDRVYHASVEQLKHLIIGYRAAYESSACTFLWHTALAYVANAVLASNDQDWKMIFLVCIYSYESLARPYRVSEAIGTSLLTMALRDHRISTDEARSLRQQLKNRKPKQLEDVGPIRATFMGDLQQAMSDPGGAKVESLANNFEDMALFREFLNDEEPNDMS</sequence>
<dbReference type="InterPro" id="IPR053187">
    <property type="entry name" value="Notoamide_regulator"/>
</dbReference>
<reference evidence="1 2" key="1">
    <citation type="submission" date="2023-01" db="EMBL/GenBank/DDBJ databases">
        <title>Analysis of 21 Apiospora genomes using comparative genomics revels a genus with tremendous synthesis potential of carbohydrate active enzymes and secondary metabolites.</title>
        <authorList>
            <person name="Sorensen T."/>
        </authorList>
    </citation>
    <scope>NUCLEOTIDE SEQUENCE [LARGE SCALE GENOMIC DNA]</scope>
    <source>
        <strain evidence="1 2">CBS 24483</strain>
    </source>
</reference>
<dbReference type="PANTHER" id="PTHR47256:SF1">
    <property type="entry name" value="ZN(II)2CYS6 TRANSCRIPTION FACTOR (EUROFUNG)"/>
    <property type="match status" value="1"/>
</dbReference>
<evidence type="ECO:0000313" key="1">
    <source>
        <dbReference type="EMBL" id="KAK7937461.1"/>
    </source>
</evidence>
<dbReference type="EMBL" id="JAQQWE010000010">
    <property type="protein sequence ID" value="KAK7937461.1"/>
    <property type="molecule type" value="Genomic_DNA"/>
</dbReference>
<comment type="caution">
    <text evidence="1">The sequence shown here is derived from an EMBL/GenBank/DDBJ whole genome shotgun (WGS) entry which is preliminary data.</text>
</comment>
<dbReference type="CDD" id="cd12148">
    <property type="entry name" value="fungal_TF_MHR"/>
    <property type="match status" value="1"/>
</dbReference>
<name>A0ABR1PSP2_9PEZI</name>
<dbReference type="RefSeq" id="XP_066692789.1">
    <property type="nucleotide sequence ID" value="XM_066850551.1"/>
</dbReference>
<evidence type="ECO:0000313" key="2">
    <source>
        <dbReference type="Proteomes" id="UP001391051"/>
    </source>
</evidence>
<proteinExistence type="predicted"/>
<dbReference type="GeneID" id="92083613"/>
<dbReference type="Proteomes" id="UP001391051">
    <property type="component" value="Unassembled WGS sequence"/>
</dbReference>